<dbReference type="GO" id="GO:0016746">
    <property type="term" value="F:acyltransferase activity"/>
    <property type="evidence" value="ECO:0007669"/>
    <property type="project" value="UniProtKB-KW"/>
</dbReference>
<dbReference type="CDD" id="cd04301">
    <property type="entry name" value="NAT_SF"/>
    <property type="match status" value="1"/>
</dbReference>
<dbReference type="EMBL" id="JBHRVQ010000001">
    <property type="protein sequence ID" value="MFC3388571.1"/>
    <property type="molecule type" value="Genomic_DNA"/>
</dbReference>
<evidence type="ECO:0000313" key="2">
    <source>
        <dbReference type="EMBL" id="MFC3388571.1"/>
    </source>
</evidence>
<reference evidence="3" key="1">
    <citation type="journal article" date="2019" name="Int. J. Syst. Evol. Microbiol.">
        <title>The Global Catalogue of Microorganisms (GCM) 10K type strain sequencing project: providing services to taxonomists for standard genome sequencing and annotation.</title>
        <authorList>
            <consortium name="The Broad Institute Genomics Platform"/>
            <consortium name="The Broad Institute Genome Sequencing Center for Infectious Disease"/>
            <person name="Wu L."/>
            <person name="Ma J."/>
        </authorList>
    </citation>
    <scope>NUCLEOTIDE SEQUENCE [LARGE SCALE GENOMIC DNA]</scope>
    <source>
        <strain evidence="3">CCM 7756</strain>
    </source>
</reference>
<dbReference type="Pfam" id="PF00583">
    <property type="entry name" value="Acetyltransf_1"/>
    <property type="match status" value="1"/>
</dbReference>
<dbReference type="Gene3D" id="3.40.630.30">
    <property type="match status" value="1"/>
</dbReference>
<sequence length="149" mass="17499">MVGFVEIDENNFYEVVALELKEDQRKFVAPNVRSIAECYLYRNDNDVFPYAIQDGEKVVGFILIDLDEDAHEFMIWRMMIDKKYQHLGYGRATVEMALEMAKKEGKYDTFIADYVKGNDIMGHMLESLGFVNHSFDNENNEYVMHFKLN</sequence>
<accession>A0ABV7N4P9</accession>
<dbReference type="PROSITE" id="PS51186">
    <property type="entry name" value="GNAT"/>
    <property type="match status" value="1"/>
</dbReference>
<evidence type="ECO:0000259" key="1">
    <source>
        <dbReference type="PROSITE" id="PS51186"/>
    </source>
</evidence>
<dbReference type="Proteomes" id="UP001595637">
    <property type="component" value="Unassembled WGS sequence"/>
</dbReference>
<dbReference type="RefSeq" id="WP_380654249.1">
    <property type="nucleotide sequence ID" value="NZ_JBHRVQ010000001.1"/>
</dbReference>
<organism evidence="2 3">
    <name type="scientific">Salinicoccus sesuvii</name>
    <dbReference type="NCBI Taxonomy" id="868281"/>
    <lineage>
        <taxon>Bacteria</taxon>
        <taxon>Bacillati</taxon>
        <taxon>Bacillota</taxon>
        <taxon>Bacilli</taxon>
        <taxon>Bacillales</taxon>
        <taxon>Staphylococcaceae</taxon>
        <taxon>Salinicoccus</taxon>
    </lineage>
</organism>
<proteinExistence type="predicted"/>
<keyword evidence="2" id="KW-0012">Acyltransferase</keyword>
<name>A0ABV7N4P9_9STAP</name>
<evidence type="ECO:0000313" key="3">
    <source>
        <dbReference type="Proteomes" id="UP001595637"/>
    </source>
</evidence>
<keyword evidence="3" id="KW-1185">Reference proteome</keyword>
<dbReference type="EC" id="2.3.-.-" evidence="2"/>
<protein>
    <submittedName>
        <fullName evidence="2">GNAT family N-acetyltransferase</fullName>
        <ecNumber evidence="2">2.3.-.-</ecNumber>
    </submittedName>
</protein>
<dbReference type="SUPFAM" id="SSF55729">
    <property type="entry name" value="Acyl-CoA N-acyltransferases (Nat)"/>
    <property type="match status" value="1"/>
</dbReference>
<comment type="caution">
    <text evidence="2">The sequence shown here is derived from an EMBL/GenBank/DDBJ whole genome shotgun (WGS) entry which is preliminary data.</text>
</comment>
<feature type="domain" description="N-acetyltransferase" evidence="1">
    <location>
        <begin position="2"/>
        <end position="149"/>
    </location>
</feature>
<dbReference type="InterPro" id="IPR000182">
    <property type="entry name" value="GNAT_dom"/>
</dbReference>
<keyword evidence="2" id="KW-0808">Transferase</keyword>
<dbReference type="InterPro" id="IPR016181">
    <property type="entry name" value="Acyl_CoA_acyltransferase"/>
</dbReference>
<gene>
    <name evidence="2" type="ORF">ACFOEO_08315</name>
</gene>